<feature type="compositionally biased region" description="Basic and acidic residues" evidence="1">
    <location>
        <begin position="102"/>
        <end position="113"/>
    </location>
</feature>
<comment type="caution">
    <text evidence="2">The sequence shown here is derived from an EMBL/GenBank/DDBJ whole genome shotgun (WGS) entry which is preliminary data.</text>
</comment>
<dbReference type="Proteomes" id="UP000775213">
    <property type="component" value="Unassembled WGS sequence"/>
</dbReference>
<sequence>MATKGGEVVMADNDFFFDGKIPEGWSIFSYDINRKFVLNTTGGYAKIGENGCPIFISKYSFYMWGCLSTAYVISVHREREREMDRDWGSKPGSGGVASAQKEAIDRRERLRLT</sequence>
<accession>A0AAV7GTL2</accession>
<evidence type="ECO:0000313" key="3">
    <source>
        <dbReference type="Proteomes" id="UP000775213"/>
    </source>
</evidence>
<dbReference type="AlphaFoldDB" id="A0AAV7GTL2"/>
<gene>
    <name evidence="2" type="ORF">IEQ34_012301</name>
</gene>
<name>A0AAV7GTL2_DENCH</name>
<evidence type="ECO:0000256" key="1">
    <source>
        <dbReference type="SAM" id="MobiDB-lite"/>
    </source>
</evidence>
<reference evidence="2 3" key="1">
    <citation type="journal article" date="2021" name="Hortic Res">
        <title>Chromosome-scale assembly of the Dendrobium chrysotoxum genome enhances the understanding of orchid evolution.</title>
        <authorList>
            <person name="Zhang Y."/>
            <person name="Zhang G.Q."/>
            <person name="Zhang D."/>
            <person name="Liu X.D."/>
            <person name="Xu X.Y."/>
            <person name="Sun W.H."/>
            <person name="Yu X."/>
            <person name="Zhu X."/>
            <person name="Wang Z.W."/>
            <person name="Zhao X."/>
            <person name="Zhong W.Y."/>
            <person name="Chen H."/>
            <person name="Yin W.L."/>
            <person name="Huang T."/>
            <person name="Niu S.C."/>
            <person name="Liu Z.J."/>
        </authorList>
    </citation>
    <scope>NUCLEOTIDE SEQUENCE [LARGE SCALE GENOMIC DNA]</scope>
    <source>
        <strain evidence="2">Lindl</strain>
    </source>
</reference>
<protein>
    <submittedName>
        <fullName evidence="2">Uncharacterized protein</fullName>
    </submittedName>
</protein>
<evidence type="ECO:0000313" key="2">
    <source>
        <dbReference type="EMBL" id="KAH0459487.1"/>
    </source>
</evidence>
<organism evidence="2 3">
    <name type="scientific">Dendrobium chrysotoxum</name>
    <name type="common">Orchid</name>
    <dbReference type="NCBI Taxonomy" id="161865"/>
    <lineage>
        <taxon>Eukaryota</taxon>
        <taxon>Viridiplantae</taxon>
        <taxon>Streptophyta</taxon>
        <taxon>Embryophyta</taxon>
        <taxon>Tracheophyta</taxon>
        <taxon>Spermatophyta</taxon>
        <taxon>Magnoliopsida</taxon>
        <taxon>Liliopsida</taxon>
        <taxon>Asparagales</taxon>
        <taxon>Orchidaceae</taxon>
        <taxon>Epidendroideae</taxon>
        <taxon>Malaxideae</taxon>
        <taxon>Dendrobiinae</taxon>
        <taxon>Dendrobium</taxon>
    </lineage>
</organism>
<dbReference type="EMBL" id="JAGFBR010000011">
    <property type="protein sequence ID" value="KAH0459487.1"/>
    <property type="molecule type" value="Genomic_DNA"/>
</dbReference>
<keyword evidence="3" id="KW-1185">Reference proteome</keyword>
<proteinExistence type="predicted"/>
<feature type="region of interest" description="Disordered" evidence="1">
    <location>
        <begin position="83"/>
        <end position="113"/>
    </location>
</feature>